<keyword evidence="3" id="KW-0378">Hydrolase</keyword>
<keyword evidence="3" id="KW-0255">Endonuclease</keyword>
<keyword evidence="3" id="KW-0540">Nuclease</keyword>
<gene>
    <name evidence="3" type="ORF">GCM10009676_28250</name>
</gene>
<organism evidence="3 4">
    <name type="scientific">Prauserella halophila</name>
    <dbReference type="NCBI Taxonomy" id="185641"/>
    <lineage>
        <taxon>Bacteria</taxon>
        <taxon>Bacillati</taxon>
        <taxon>Actinomycetota</taxon>
        <taxon>Actinomycetes</taxon>
        <taxon>Pseudonocardiales</taxon>
        <taxon>Pseudonocardiaceae</taxon>
        <taxon>Prauserella</taxon>
    </lineage>
</organism>
<dbReference type="EMBL" id="BAAALN010000007">
    <property type="protein sequence ID" value="GAA1241499.1"/>
    <property type="molecule type" value="Genomic_DNA"/>
</dbReference>
<accession>A0ABN1W9F2</accession>
<proteinExistence type="predicted"/>
<dbReference type="PANTHER" id="PTHR24094:SF15">
    <property type="entry name" value="AMP-DEPENDENT SYNTHETASE_LIGASE DOMAIN-CONTAINING PROTEIN-RELATED"/>
    <property type="match status" value="1"/>
</dbReference>
<reference evidence="3 4" key="1">
    <citation type="journal article" date="2019" name="Int. J. Syst. Evol. Microbiol.">
        <title>The Global Catalogue of Microorganisms (GCM) 10K type strain sequencing project: providing services to taxonomists for standard genome sequencing and annotation.</title>
        <authorList>
            <consortium name="The Broad Institute Genomics Platform"/>
            <consortium name="The Broad Institute Genome Sequencing Center for Infectious Disease"/>
            <person name="Wu L."/>
            <person name="Ma J."/>
        </authorList>
    </citation>
    <scope>NUCLEOTIDE SEQUENCE [LARGE SCALE GENOMIC DNA]</scope>
    <source>
        <strain evidence="3 4">JCM 13023</strain>
    </source>
</reference>
<keyword evidence="1" id="KW-0732">Signal</keyword>
<dbReference type="InterPro" id="IPR011089">
    <property type="entry name" value="GmrSD_C"/>
</dbReference>
<dbReference type="RefSeq" id="WP_253864400.1">
    <property type="nucleotide sequence ID" value="NZ_BAAALN010000007.1"/>
</dbReference>
<dbReference type="GO" id="GO:0004519">
    <property type="term" value="F:endonuclease activity"/>
    <property type="evidence" value="ECO:0007669"/>
    <property type="project" value="UniProtKB-KW"/>
</dbReference>
<evidence type="ECO:0000259" key="2">
    <source>
        <dbReference type="Pfam" id="PF07510"/>
    </source>
</evidence>
<keyword evidence="4" id="KW-1185">Reference proteome</keyword>
<sequence length="219" mass="23782">MTLPRKFRYSALALGAAAALAIGIAATGGTTDVSAAPTPPGIPDPYDAEWKLTQLTVAEDGSMDGYDRDLFPHWSSHEDNCNTRELVLERDGDGVETGNDCYPTDGDWHSEYDGETSSDPSEFHIDHVVPLGNAWVSGAAEWTTDEREAFANDLSAPQLIAVSGGSNLSKSDDDPAEWQPSVEEYHCTYASMWIAVKYKYELTVDEAEHGALEDMLATC</sequence>
<protein>
    <submittedName>
        <fullName evidence="3">HNH endonuclease family protein</fullName>
    </submittedName>
</protein>
<comment type="caution">
    <text evidence="3">The sequence shown here is derived from an EMBL/GenBank/DDBJ whole genome shotgun (WGS) entry which is preliminary data.</text>
</comment>
<feature type="chain" id="PRO_5045271907" evidence="1">
    <location>
        <begin position="36"/>
        <end position="219"/>
    </location>
</feature>
<feature type="domain" description="GmrSD restriction endonucleases C-terminal" evidence="2">
    <location>
        <begin position="106"/>
        <end position="212"/>
    </location>
</feature>
<name>A0ABN1W9F2_9PSEU</name>
<evidence type="ECO:0000256" key="1">
    <source>
        <dbReference type="SAM" id="SignalP"/>
    </source>
</evidence>
<evidence type="ECO:0000313" key="4">
    <source>
        <dbReference type="Proteomes" id="UP001500653"/>
    </source>
</evidence>
<evidence type="ECO:0000313" key="3">
    <source>
        <dbReference type="EMBL" id="GAA1241499.1"/>
    </source>
</evidence>
<feature type="signal peptide" evidence="1">
    <location>
        <begin position="1"/>
        <end position="35"/>
    </location>
</feature>
<dbReference type="Pfam" id="PF07510">
    <property type="entry name" value="GmrSD_C"/>
    <property type="match status" value="1"/>
</dbReference>
<dbReference type="Proteomes" id="UP001500653">
    <property type="component" value="Unassembled WGS sequence"/>
</dbReference>
<dbReference type="PANTHER" id="PTHR24094">
    <property type="entry name" value="SECRETED PROTEIN"/>
    <property type="match status" value="1"/>
</dbReference>